<dbReference type="STRING" id="2020962.A0A2N1JAF9"/>
<evidence type="ECO:0000256" key="2">
    <source>
        <dbReference type="SAM" id="Phobius"/>
    </source>
</evidence>
<dbReference type="PANTHER" id="PTHR28147:SF1">
    <property type="entry name" value="N-GLYCOSYLATION PROTEIN EOS1"/>
    <property type="match status" value="1"/>
</dbReference>
<dbReference type="GO" id="GO:0006487">
    <property type="term" value="P:protein N-linked glycosylation"/>
    <property type="evidence" value="ECO:0007669"/>
    <property type="project" value="TreeGrafter"/>
</dbReference>
<reference evidence="3 4" key="1">
    <citation type="submission" date="2017-10" db="EMBL/GenBank/DDBJ databases">
        <title>A novel species of cold-tolerant Malassezia isolated from bats.</title>
        <authorList>
            <person name="Lorch J.M."/>
            <person name="Palmer J.M."/>
            <person name="Vanderwolf K.J."/>
            <person name="Schmidt K.Z."/>
            <person name="Verant M.L."/>
            <person name="Weller T.J."/>
            <person name="Blehert D.S."/>
        </authorList>
    </citation>
    <scope>NUCLEOTIDE SEQUENCE [LARGE SCALE GENOMIC DNA]</scope>
    <source>
        <strain evidence="3 4">NWHC:44797-103</strain>
    </source>
</reference>
<name>A0A2N1JAF9_9BASI</name>
<dbReference type="AlphaFoldDB" id="A0A2N1JAF9"/>
<evidence type="ECO:0000256" key="1">
    <source>
        <dbReference type="SAM" id="MobiDB-lite"/>
    </source>
</evidence>
<dbReference type="Proteomes" id="UP000232875">
    <property type="component" value="Unassembled WGS sequence"/>
</dbReference>
<feature type="transmembrane region" description="Helical" evidence="2">
    <location>
        <begin position="258"/>
        <end position="277"/>
    </location>
</feature>
<dbReference type="GO" id="GO:0005789">
    <property type="term" value="C:endoplasmic reticulum membrane"/>
    <property type="evidence" value="ECO:0007669"/>
    <property type="project" value="InterPro"/>
</dbReference>
<feature type="region of interest" description="Disordered" evidence="1">
    <location>
        <begin position="1"/>
        <end position="97"/>
    </location>
</feature>
<feature type="transmembrane region" description="Helical" evidence="2">
    <location>
        <begin position="334"/>
        <end position="356"/>
    </location>
</feature>
<dbReference type="InterPro" id="IPR021100">
    <property type="entry name" value="N-glycosylation_EOS1"/>
</dbReference>
<dbReference type="EMBL" id="KZ454991">
    <property type="protein sequence ID" value="PKI83540.1"/>
    <property type="molecule type" value="Genomic_DNA"/>
</dbReference>
<organism evidence="3 4">
    <name type="scientific">Malassezia vespertilionis</name>
    <dbReference type="NCBI Taxonomy" id="2020962"/>
    <lineage>
        <taxon>Eukaryota</taxon>
        <taxon>Fungi</taxon>
        <taxon>Dikarya</taxon>
        <taxon>Basidiomycota</taxon>
        <taxon>Ustilaginomycotina</taxon>
        <taxon>Malasseziomycetes</taxon>
        <taxon>Malasseziales</taxon>
        <taxon>Malasseziaceae</taxon>
        <taxon>Malassezia</taxon>
    </lineage>
</organism>
<protein>
    <submittedName>
        <fullName evidence="3">Uncharacterized protein</fullName>
    </submittedName>
</protein>
<dbReference type="Pfam" id="PF12326">
    <property type="entry name" value="EOS1"/>
    <property type="match status" value="1"/>
</dbReference>
<feature type="compositionally biased region" description="Low complexity" evidence="1">
    <location>
        <begin position="59"/>
        <end position="70"/>
    </location>
</feature>
<dbReference type="PANTHER" id="PTHR28147">
    <property type="entry name" value="N-GLYCOSYLATION PROTEIN EOS1"/>
    <property type="match status" value="1"/>
</dbReference>
<dbReference type="OrthoDB" id="2139606at2759"/>
<feature type="transmembrane region" description="Helical" evidence="2">
    <location>
        <begin position="584"/>
        <end position="604"/>
    </location>
</feature>
<keyword evidence="4" id="KW-1185">Reference proteome</keyword>
<keyword evidence="2" id="KW-0472">Membrane</keyword>
<evidence type="ECO:0000313" key="4">
    <source>
        <dbReference type="Proteomes" id="UP000232875"/>
    </source>
</evidence>
<accession>A0A2N1JAF9</accession>
<gene>
    <name evidence="3" type="ORF">MVES_002382</name>
</gene>
<feature type="compositionally biased region" description="Basic and acidic residues" evidence="1">
    <location>
        <begin position="37"/>
        <end position="52"/>
    </location>
</feature>
<keyword evidence="2" id="KW-0812">Transmembrane</keyword>
<sequence length="616" mass="69693">MYTENRGGDPLLPPFSHKDTTLPQVNVLGSEIEEPMSPDRYRPQNSAAREHNWTVPYESSRPASQASSSSMPLPNGAPAHFPQRNRQSELPPSYASVVSVDTHVESRATHARQRTDTERTFVQNVQEPSINYCGRQPAMHHGDDFMATDTDTISINSMDVVMTDQRDFRRRKPLGLYRHRSASDIGYGFLATTEVENTEDESTGRASRGQTRRFYDSQRKGSVSTISRKGISEQRSTPVEPLKPLPQAFMVLLHSLRLFATVPGIIGTVLLFSRGWIQVMEHNRWFRTPFLVTVPGGLEYFVCCFWSVCTAFHALSLMTLLLRRWLIYYALLPSLIRLIAFQSICWSLVRMSLYIFGPSQPIGGWVVVSTFTAAVDGIVRWMTSNIADVDESSLDHHLHSDYPDTCPSDAEGLLSAGEAFSCSETFPHKPQLATYTDRQLARYREQGVQLFRALIGGLPDDMSALDSDSFEADTRTEMNSSLFDDSVSVRDRFRPNTETSHSCISSVTDAPSNPGFACPQIDALRWRQRIDARRDKAAKSRTRRSLRKKKASKPEISSFFQNYRAARIHSRRVFHWEVAMWRNVVPIAVLGYLTLWVFILGWSAQSHGPYTHPPSQ</sequence>
<proteinExistence type="predicted"/>
<evidence type="ECO:0000313" key="3">
    <source>
        <dbReference type="EMBL" id="PKI83540.1"/>
    </source>
</evidence>
<feature type="transmembrane region" description="Helical" evidence="2">
    <location>
        <begin position="297"/>
        <end position="322"/>
    </location>
</feature>
<keyword evidence="2" id="KW-1133">Transmembrane helix</keyword>
<dbReference type="GO" id="GO:0034599">
    <property type="term" value="P:cellular response to oxidative stress"/>
    <property type="evidence" value="ECO:0007669"/>
    <property type="project" value="InterPro"/>
</dbReference>